<proteinExistence type="predicted"/>
<dbReference type="Proteomes" id="UP001209317">
    <property type="component" value="Unassembled WGS sequence"/>
</dbReference>
<dbReference type="Pfam" id="PF04390">
    <property type="entry name" value="LptE"/>
    <property type="match status" value="1"/>
</dbReference>
<comment type="caution">
    <text evidence="1">The sequence shown here is derived from an EMBL/GenBank/DDBJ whole genome shotgun (WGS) entry which is preliminary data.</text>
</comment>
<organism evidence="1 2">
    <name type="scientific">Haoranjiania flava</name>
    <dbReference type="NCBI Taxonomy" id="1856322"/>
    <lineage>
        <taxon>Bacteria</taxon>
        <taxon>Pseudomonadati</taxon>
        <taxon>Bacteroidota</taxon>
        <taxon>Chitinophagia</taxon>
        <taxon>Chitinophagales</taxon>
        <taxon>Chitinophagaceae</taxon>
        <taxon>Haoranjiania</taxon>
    </lineage>
</organism>
<sequence>MNTRIIASLLVVSLIALGTVSCGIYSFRDVSIPPEVKTIKINYIQNRAQYINPQLSPKLTDAFTKKVIQQTKLRRIEDANADYVVDSEITNYMITTSGVSQNEAATNRISVGVHITLYDNFKNDVKEYDITRDFDFPASQSFTQAEARLMDEMIKTISDEIFNKIFSNW</sequence>
<gene>
    <name evidence="1" type="primary">lptE</name>
    <name evidence="1" type="ORF">OD355_02875</name>
</gene>
<name>A0AAE3IKN6_9BACT</name>
<reference evidence="1" key="1">
    <citation type="submission" date="2022-10" db="EMBL/GenBank/DDBJ databases">
        <authorList>
            <person name="Kim H.S."/>
            <person name="Kim J.-S."/>
            <person name="Suh M.K."/>
            <person name="Eom M.K."/>
            <person name="Lee J.-S."/>
        </authorList>
    </citation>
    <scope>NUCLEOTIDE SEQUENCE</scope>
    <source>
        <strain evidence="1">LIP-5</strain>
    </source>
</reference>
<dbReference type="GO" id="GO:0043165">
    <property type="term" value="P:Gram-negative-bacterium-type cell outer membrane assembly"/>
    <property type="evidence" value="ECO:0007669"/>
    <property type="project" value="InterPro"/>
</dbReference>
<dbReference type="InterPro" id="IPR007485">
    <property type="entry name" value="LPS_assembly_LptE"/>
</dbReference>
<dbReference type="RefSeq" id="WP_263036939.1">
    <property type="nucleotide sequence ID" value="NZ_JAOTPL010000002.1"/>
</dbReference>
<accession>A0AAE3IKN6</accession>
<protein>
    <submittedName>
        <fullName evidence="1">LPS assembly lipoprotein LptE</fullName>
    </submittedName>
</protein>
<evidence type="ECO:0000313" key="1">
    <source>
        <dbReference type="EMBL" id="MCU7693454.1"/>
    </source>
</evidence>
<dbReference type="EMBL" id="JAOTPL010000002">
    <property type="protein sequence ID" value="MCU7693454.1"/>
    <property type="molecule type" value="Genomic_DNA"/>
</dbReference>
<keyword evidence="2" id="KW-1185">Reference proteome</keyword>
<dbReference type="PROSITE" id="PS51257">
    <property type="entry name" value="PROKAR_LIPOPROTEIN"/>
    <property type="match status" value="1"/>
</dbReference>
<keyword evidence="1" id="KW-0449">Lipoprotein</keyword>
<evidence type="ECO:0000313" key="2">
    <source>
        <dbReference type="Proteomes" id="UP001209317"/>
    </source>
</evidence>
<dbReference type="AlphaFoldDB" id="A0AAE3IKN6"/>
<dbReference type="GO" id="GO:0019867">
    <property type="term" value="C:outer membrane"/>
    <property type="evidence" value="ECO:0007669"/>
    <property type="project" value="InterPro"/>
</dbReference>